<evidence type="ECO:0000313" key="11">
    <source>
        <dbReference type="EMBL" id="KAF9515971.1"/>
    </source>
</evidence>
<dbReference type="AlphaFoldDB" id="A0A9P6B458"/>
<dbReference type="OrthoDB" id="2192830at2759"/>
<evidence type="ECO:0000256" key="1">
    <source>
        <dbReference type="ARBA" id="ARBA00004477"/>
    </source>
</evidence>
<comment type="caution">
    <text evidence="11">The sequence shown here is derived from an EMBL/GenBank/DDBJ whole genome shotgun (WGS) entry which is preliminary data.</text>
</comment>
<evidence type="ECO:0000313" key="12">
    <source>
        <dbReference type="Proteomes" id="UP000886523"/>
    </source>
</evidence>
<reference evidence="11" key="1">
    <citation type="journal article" date="2020" name="Nat. Commun.">
        <title>Large-scale genome sequencing of mycorrhizal fungi provides insights into the early evolution of symbiotic traits.</title>
        <authorList>
            <person name="Miyauchi S."/>
            <person name="Kiss E."/>
            <person name="Kuo A."/>
            <person name="Drula E."/>
            <person name="Kohler A."/>
            <person name="Sanchez-Garcia M."/>
            <person name="Morin E."/>
            <person name="Andreopoulos B."/>
            <person name="Barry K.W."/>
            <person name="Bonito G."/>
            <person name="Buee M."/>
            <person name="Carver A."/>
            <person name="Chen C."/>
            <person name="Cichocki N."/>
            <person name="Clum A."/>
            <person name="Culley D."/>
            <person name="Crous P.W."/>
            <person name="Fauchery L."/>
            <person name="Girlanda M."/>
            <person name="Hayes R.D."/>
            <person name="Keri Z."/>
            <person name="LaButti K."/>
            <person name="Lipzen A."/>
            <person name="Lombard V."/>
            <person name="Magnuson J."/>
            <person name="Maillard F."/>
            <person name="Murat C."/>
            <person name="Nolan M."/>
            <person name="Ohm R.A."/>
            <person name="Pangilinan J."/>
            <person name="Pereira M.F."/>
            <person name="Perotto S."/>
            <person name="Peter M."/>
            <person name="Pfister S."/>
            <person name="Riley R."/>
            <person name="Sitrit Y."/>
            <person name="Stielow J.B."/>
            <person name="Szollosi G."/>
            <person name="Zifcakova L."/>
            <person name="Stursova M."/>
            <person name="Spatafora J.W."/>
            <person name="Tedersoo L."/>
            <person name="Vaario L.M."/>
            <person name="Yamada A."/>
            <person name="Yan M."/>
            <person name="Wang P."/>
            <person name="Xu J."/>
            <person name="Bruns T."/>
            <person name="Baldrian P."/>
            <person name="Vilgalys R."/>
            <person name="Dunand C."/>
            <person name="Henrissat B."/>
            <person name="Grigoriev I.V."/>
            <person name="Hibbett D."/>
            <person name="Nagy L.G."/>
            <person name="Martin F.M."/>
        </authorList>
    </citation>
    <scope>NUCLEOTIDE SEQUENCE</scope>
    <source>
        <strain evidence="11">UP504</strain>
    </source>
</reference>
<protein>
    <recommendedName>
        <fullName evidence="10">Protein ARV</fullName>
    </recommendedName>
</protein>
<keyword evidence="7 10" id="KW-0445">Lipid transport</keyword>
<dbReference type="PANTHER" id="PTHR14467">
    <property type="entry name" value="ARV1"/>
    <property type="match status" value="1"/>
</dbReference>
<keyword evidence="10" id="KW-0746">Sphingolipid metabolism</keyword>
<evidence type="ECO:0000256" key="7">
    <source>
        <dbReference type="ARBA" id="ARBA00023055"/>
    </source>
</evidence>
<dbReference type="GO" id="GO:0000139">
    <property type="term" value="C:Golgi membrane"/>
    <property type="evidence" value="ECO:0007669"/>
    <property type="project" value="UniProtKB-SubCell"/>
</dbReference>
<proteinExistence type="inferred from homology"/>
<comment type="subcellular location">
    <subcellularLocation>
        <location evidence="1 10">Endoplasmic reticulum membrane</location>
        <topology evidence="1 10">Multi-pass membrane protein</topology>
    </subcellularLocation>
    <subcellularLocation>
        <location evidence="10">Golgi apparatus membrane</location>
        <topology evidence="10">Multi-pass membrane protein</topology>
    </subcellularLocation>
</comment>
<evidence type="ECO:0000256" key="8">
    <source>
        <dbReference type="ARBA" id="ARBA00023098"/>
    </source>
</evidence>
<dbReference type="GO" id="GO:0006665">
    <property type="term" value="P:sphingolipid metabolic process"/>
    <property type="evidence" value="ECO:0007669"/>
    <property type="project" value="UniProtKB-UniRule"/>
</dbReference>
<feature type="transmembrane region" description="Helical" evidence="10">
    <location>
        <begin position="96"/>
        <end position="115"/>
    </location>
</feature>
<feature type="transmembrane region" description="Helical" evidence="10">
    <location>
        <begin position="135"/>
        <end position="163"/>
    </location>
</feature>
<keyword evidence="12" id="KW-1185">Reference proteome</keyword>
<evidence type="ECO:0000256" key="2">
    <source>
        <dbReference type="ARBA" id="ARBA00009187"/>
    </source>
</evidence>
<keyword evidence="5 10" id="KW-0256">Endoplasmic reticulum</keyword>
<accession>A0A9P6B458</accession>
<name>A0A9P6B458_9AGAM</name>
<evidence type="ECO:0000256" key="10">
    <source>
        <dbReference type="RuleBase" id="RU368065"/>
    </source>
</evidence>
<evidence type="ECO:0000256" key="6">
    <source>
        <dbReference type="ARBA" id="ARBA00022989"/>
    </source>
</evidence>
<evidence type="ECO:0000256" key="5">
    <source>
        <dbReference type="ARBA" id="ARBA00022824"/>
    </source>
</evidence>
<dbReference type="GO" id="GO:0016125">
    <property type="term" value="P:sterol metabolic process"/>
    <property type="evidence" value="ECO:0007669"/>
    <property type="project" value="UniProtKB-UniRule"/>
</dbReference>
<dbReference type="Proteomes" id="UP000886523">
    <property type="component" value="Unassembled WGS sequence"/>
</dbReference>
<dbReference type="GO" id="GO:0032541">
    <property type="term" value="C:cortical endoplasmic reticulum"/>
    <property type="evidence" value="ECO:0007669"/>
    <property type="project" value="TreeGrafter"/>
</dbReference>
<evidence type="ECO:0000256" key="4">
    <source>
        <dbReference type="ARBA" id="ARBA00022692"/>
    </source>
</evidence>
<feature type="transmembrane region" description="Helical" evidence="10">
    <location>
        <begin position="183"/>
        <end position="204"/>
    </location>
</feature>
<dbReference type="GO" id="GO:0097036">
    <property type="term" value="P:regulation of plasma membrane sterol distribution"/>
    <property type="evidence" value="ECO:0007669"/>
    <property type="project" value="UniProtKB-UniRule"/>
</dbReference>
<comment type="function">
    <text evidence="10">Mediator of sterol homeostasis involved in sterol uptake, trafficking and distribution into membranes.</text>
</comment>
<dbReference type="GO" id="GO:0005789">
    <property type="term" value="C:endoplasmic reticulum membrane"/>
    <property type="evidence" value="ECO:0007669"/>
    <property type="project" value="UniProtKB-SubCell"/>
</dbReference>
<comment type="function">
    <text evidence="10">Regulates also the sphingolipid metabolism.</text>
</comment>
<dbReference type="Pfam" id="PF04161">
    <property type="entry name" value="Arv1"/>
    <property type="match status" value="1"/>
</dbReference>
<gene>
    <name evidence="11" type="ORF">BS47DRAFT_1341268</name>
</gene>
<comment type="similarity">
    <text evidence="2 10">Belongs to the ARV1 family.</text>
</comment>
<keyword evidence="10" id="KW-0333">Golgi apparatus</keyword>
<organism evidence="11 12">
    <name type="scientific">Hydnum rufescens UP504</name>
    <dbReference type="NCBI Taxonomy" id="1448309"/>
    <lineage>
        <taxon>Eukaryota</taxon>
        <taxon>Fungi</taxon>
        <taxon>Dikarya</taxon>
        <taxon>Basidiomycota</taxon>
        <taxon>Agaricomycotina</taxon>
        <taxon>Agaricomycetes</taxon>
        <taxon>Cantharellales</taxon>
        <taxon>Hydnaceae</taxon>
        <taxon>Hydnum</taxon>
    </lineage>
</organism>
<dbReference type="PANTHER" id="PTHR14467:SF0">
    <property type="entry name" value="PROTEIN ARV1"/>
    <property type="match status" value="1"/>
</dbReference>
<evidence type="ECO:0000256" key="3">
    <source>
        <dbReference type="ARBA" id="ARBA00022448"/>
    </source>
</evidence>
<keyword evidence="8 10" id="KW-0443">Lipid metabolism</keyword>
<dbReference type="EMBL" id="MU128944">
    <property type="protein sequence ID" value="KAF9515971.1"/>
    <property type="molecule type" value="Genomic_DNA"/>
</dbReference>
<evidence type="ECO:0000256" key="9">
    <source>
        <dbReference type="ARBA" id="ARBA00023136"/>
    </source>
</evidence>
<dbReference type="GO" id="GO:0032366">
    <property type="term" value="P:intracellular sterol transport"/>
    <property type="evidence" value="ECO:0007669"/>
    <property type="project" value="UniProtKB-UniRule"/>
</dbReference>
<sequence length="310" mass="34590">MPLCTTCTKPAEYLYTVYQSESNLRLSQCVACLSFTDPYVEHDLLTIVLDLILLKQGVYRHLLFNRASQPRRVTESNDSASASVDNASDKKIIWKLCVKLGAALIFLDAYIRWSYRYPISASTPAFWTWASDAGLSFIRISIACLIESIAFHAAITLACWIVLSLLKHRTLSSTRQQLRLSHIPLVLFYSSLTKLSLLLLLSIWRPASPSSGSSFGVPESATWYSWVQTVMEAFDEDKLDREWVVRNMLGGMAAGFGLRVALDCHPLFTTGIVVFGWGVKTVVASFVRAWVDGAGGDGLDSQRWITYSIP</sequence>
<keyword evidence="9 10" id="KW-0472">Membrane</keyword>
<keyword evidence="4 10" id="KW-0812">Transmembrane</keyword>
<dbReference type="InterPro" id="IPR007290">
    <property type="entry name" value="Arv1"/>
</dbReference>
<keyword evidence="3 10" id="KW-0813">Transport</keyword>
<keyword evidence="6 10" id="KW-1133">Transmembrane helix</keyword>